<evidence type="ECO:0000256" key="8">
    <source>
        <dbReference type="ARBA" id="ARBA00023270"/>
    </source>
</evidence>
<dbReference type="GO" id="GO:0008295">
    <property type="term" value="P:spermidine biosynthetic process"/>
    <property type="evidence" value="ECO:0007669"/>
    <property type="project" value="UniProtKB-KW"/>
</dbReference>
<name>A9G7C3_SORC5</name>
<gene>
    <name evidence="10" type="ordered locus">sce5673</name>
</gene>
<keyword evidence="6" id="KW-0865">Zymogen</keyword>
<evidence type="ECO:0000256" key="2">
    <source>
        <dbReference type="ARBA" id="ARBA00022793"/>
    </source>
</evidence>
<keyword evidence="5" id="KW-0620">Polyamine biosynthesis</keyword>
<evidence type="ECO:0000313" key="11">
    <source>
        <dbReference type="Proteomes" id="UP000002139"/>
    </source>
</evidence>
<protein>
    <submittedName>
        <fullName evidence="10">Probable S-adenosylmethionine decarboxylase</fullName>
        <ecNumber evidence="10">4.1.1.50</ecNumber>
    </submittedName>
</protein>
<organism evidence="10 11">
    <name type="scientific">Sorangium cellulosum (strain So ce56)</name>
    <name type="common">Polyangium cellulosum (strain So ce56)</name>
    <dbReference type="NCBI Taxonomy" id="448385"/>
    <lineage>
        <taxon>Bacteria</taxon>
        <taxon>Pseudomonadati</taxon>
        <taxon>Myxococcota</taxon>
        <taxon>Polyangia</taxon>
        <taxon>Polyangiales</taxon>
        <taxon>Polyangiaceae</taxon>
        <taxon>Sorangium</taxon>
    </lineage>
</organism>
<keyword evidence="2" id="KW-0210">Decarboxylase</keyword>
<dbReference type="InterPro" id="IPR016067">
    <property type="entry name" value="S-AdoMet_deCO2ase_core"/>
</dbReference>
<dbReference type="STRING" id="448385.sce5673"/>
<keyword evidence="4" id="KW-0745">Spermidine biosynthesis</keyword>
<dbReference type="BioCyc" id="SCEL448385:SCE_RS29145-MONOMER"/>
<dbReference type="InterPro" id="IPR003826">
    <property type="entry name" value="AdoMetDC_fam_prok"/>
</dbReference>
<proteinExistence type="predicted"/>
<dbReference type="eggNOG" id="COG1586">
    <property type="taxonomic scope" value="Bacteria"/>
</dbReference>
<keyword evidence="11" id="KW-1185">Reference proteome</keyword>
<accession>A9G7C3</accession>
<evidence type="ECO:0000256" key="5">
    <source>
        <dbReference type="ARBA" id="ARBA00023115"/>
    </source>
</evidence>
<dbReference type="Gene3D" id="3.60.90.10">
    <property type="entry name" value="S-adenosylmethionine decarboxylase"/>
    <property type="match status" value="1"/>
</dbReference>
<sequence>MPGLGYPRRPARAAARARSPMQLFVALALFEGCPSDFLNSPAALRGALEAAVAAGSFTLLEMAVVPFSPQGITACAVVGESHVALHSWPESGRLFVDVASCSTLESVRRAVAAIGSALPEGRLATLDERIVDPAGARAP</sequence>
<keyword evidence="9" id="KW-0670">Pyruvate</keyword>
<dbReference type="PANTHER" id="PTHR33866">
    <property type="entry name" value="S-ADENOSYLMETHIONINE DECARBOXYLASE PROENZYME"/>
    <property type="match status" value="1"/>
</dbReference>
<keyword evidence="8" id="KW-0704">Schiff base</keyword>
<evidence type="ECO:0000256" key="3">
    <source>
        <dbReference type="ARBA" id="ARBA00022813"/>
    </source>
</evidence>
<dbReference type="Proteomes" id="UP000002139">
    <property type="component" value="Chromosome"/>
</dbReference>
<evidence type="ECO:0000256" key="6">
    <source>
        <dbReference type="ARBA" id="ARBA00023145"/>
    </source>
</evidence>
<dbReference type="GO" id="GO:0004014">
    <property type="term" value="F:adenosylmethionine decarboxylase activity"/>
    <property type="evidence" value="ECO:0007669"/>
    <property type="project" value="UniProtKB-EC"/>
</dbReference>
<dbReference type="SUPFAM" id="SSF56276">
    <property type="entry name" value="S-adenosylmethionine decarboxylase"/>
    <property type="match status" value="1"/>
</dbReference>
<keyword evidence="3" id="KW-0068">Autocatalytic cleavage</keyword>
<evidence type="ECO:0000256" key="4">
    <source>
        <dbReference type="ARBA" id="ARBA00023066"/>
    </source>
</evidence>
<reference evidence="10 11" key="1">
    <citation type="journal article" date="2007" name="Nat. Biotechnol.">
        <title>Complete genome sequence of the myxobacterium Sorangium cellulosum.</title>
        <authorList>
            <person name="Schneiker S."/>
            <person name="Perlova O."/>
            <person name="Kaiser O."/>
            <person name="Gerth K."/>
            <person name="Alici A."/>
            <person name="Altmeyer M.O."/>
            <person name="Bartels D."/>
            <person name="Bekel T."/>
            <person name="Beyer S."/>
            <person name="Bode E."/>
            <person name="Bode H.B."/>
            <person name="Bolten C.J."/>
            <person name="Choudhuri J.V."/>
            <person name="Doss S."/>
            <person name="Elnakady Y.A."/>
            <person name="Frank B."/>
            <person name="Gaigalat L."/>
            <person name="Goesmann A."/>
            <person name="Groeger C."/>
            <person name="Gross F."/>
            <person name="Jelsbak L."/>
            <person name="Jelsbak L."/>
            <person name="Kalinowski J."/>
            <person name="Kegler C."/>
            <person name="Knauber T."/>
            <person name="Konietzny S."/>
            <person name="Kopp M."/>
            <person name="Krause L."/>
            <person name="Krug D."/>
            <person name="Linke B."/>
            <person name="Mahmud T."/>
            <person name="Martinez-Arias R."/>
            <person name="McHardy A.C."/>
            <person name="Merai M."/>
            <person name="Meyer F."/>
            <person name="Mormann S."/>
            <person name="Munoz-Dorado J."/>
            <person name="Perez J."/>
            <person name="Pradella S."/>
            <person name="Rachid S."/>
            <person name="Raddatz G."/>
            <person name="Rosenau F."/>
            <person name="Rueckert C."/>
            <person name="Sasse F."/>
            <person name="Scharfe M."/>
            <person name="Schuster S.C."/>
            <person name="Suen G."/>
            <person name="Treuner-Lange A."/>
            <person name="Velicer G.J."/>
            <person name="Vorholter F.-J."/>
            <person name="Weissman K.J."/>
            <person name="Welch R.D."/>
            <person name="Wenzel S.C."/>
            <person name="Whitworth D.E."/>
            <person name="Wilhelm S."/>
            <person name="Wittmann C."/>
            <person name="Bloecker H."/>
            <person name="Puehler A."/>
            <person name="Mueller R."/>
        </authorList>
    </citation>
    <scope>NUCLEOTIDE SEQUENCE [LARGE SCALE GENOMIC DNA]</scope>
    <source>
        <strain evidence="11">So ce56</strain>
    </source>
</reference>
<dbReference type="Pfam" id="PF02675">
    <property type="entry name" value="AdoMet_dc"/>
    <property type="match status" value="1"/>
</dbReference>
<evidence type="ECO:0000256" key="1">
    <source>
        <dbReference type="ARBA" id="ARBA00001928"/>
    </source>
</evidence>
<evidence type="ECO:0000256" key="7">
    <source>
        <dbReference type="ARBA" id="ARBA00023239"/>
    </source>
</evidence>
<keyword evidence="7 10" id="KW-0456">Lyase</keyword>
<evidence type="ECO:0000313" key="10">
    <source>
        <dbReference type="EMBL" id="CAN95836.1"/>
    </source>
</evidence>
<dbReference type="PANTHER" id="PTHR33866:SF2">
    <property type="entry name" value="S-ADENOSYLMETHIONINE DECARBOXYLASE PROENZYME"/>
    <property type="match status" value="1"/>
</dbReference>
<dbReference type="EC" id="4.1.1.50" evidence="10"/>
<dbReference type="GO" id="GO:0005829">
    <property type="term" value="C:cytosol"/>
    <property type="evidence" value="ECO:0007669"/>
    <property type="project" value="TreeGrafter"/>
</dbReference>
<dbReference type="HOGENOM" id="CLU_2083329_0_0_7"/>
<dbReference type="KEGG" id="scl:sce5673"/>
<comment type="cofactor">
    <cofactor evidence="1">
        <name>pyruvate</name>
        <dbReference type="ChEBI" id="CHEBI:15361"/>
    </cofactor>
</comment>
<dbReference type="AlphaFoldDB" id="A9G7C3"/>
<dbReference type="EMBL" id="AM746676">
    <property type="protein sequence ID" value="CAN95836.1"/>
    <property type="molecule type" value="Genomic_DNA"/>
</dbReference>
<evidence type="ECO:0000256" key="9">
    <source>
        <dbReference type="ARBA" id="ARBA00023317"/>
    </source>
</evidence>